<feature type="region of interest" description="Disordered" evidence="1">
    <location>
        <begin position="402"/>
        <end position="433"/>
    </location>
</feature>
<feature type="compositionally biased region" description="Basic residues" evidence="1">
    <location>
        <begin position="25"/>
        <end position="34"/>
    </location>
</feature>
<feature type="compositionally biased region" description="Basic and acidic residues" evidence="1">
    <location>
        <begin position="247"/>
        <end position="259"/>
    </location>
</feature>
<evidence type="ECO:0000313" key="3">
    <source>
        <dbReference type="Proteomes" id="UP001215598"/>
    </source>
</evidence>
<sequence>MPPSATTSKRKAVALPDSPPPTKRPVGRPRKAPKKTAPIPPPTIRIPVLRARAVSSSDSDVVLNMSLDDDQSASATPTDADTDNDPELRAATEALLGLAGQNKQQVVVIVSEGEDDDEDEVQVTAPHVEEEEEEEAYEEEEEEEDSEFLVDFLVPGDDGAADEMIFLSTVPASRFFRKVAEAMEVDRDDVNIAYRFSTWKAADLSRKLKTAAHLETLFTKAKTAMEDLEASNSKVRKQFQVTIVNLEPKEKKGKKEKEKGKGKKTQKKKKRYDSSDSKDADDEPKRKSGADYLRDLQAKHKCDKHTGFCLVASDGEHVPLGDQKMSLWSLLMVDGGHKSITEPPAVLSIDLKGTKAAAPTCHANKPTAHPDAPYPPYNYYHQPPLGVYPPYYPPHVPHAPPPIPDAAPANLVPTPPAPHTSLRKGPSLDSQADVPPTLYPKIEDWLLDLDTSERGEDGHGFHRFGPMFREHGYARVIQLADEGEGGVKAVREMCPEMPNFPKENRSEATDASSSSFLSTFLPSLHASFTTLLQTVTMVNHKGCPDVKSHCLARAPLGSSSRTNNAFVRGVRYSLGAEMSLDARQVAEALVDSLRCVPEDAKIATCHTKAPHEDLKLQHKVPSCNVCIAHI</sequence>
<feature type="region of interest" description="Disordered" evidence="1">
    <location>
        <begin position="1"/>
        <end position="85"/>
    </location>
</feature>
<evidence type="ECO:0000313" key="2">
    <source>
        <dbReference type="EMBL" id="KAJ7697948.1"/>
    </source>
</evidence>
<name>A0AAD7DSF4_9AGAR</name>
<feature type="region of interest" description="Disordered" evidence="1">
    <location>
        <begin position="246"/>
        <end position="288"/>
    </location>
</feature>
<feature type="compositionally biased region" description="Basic and acidic residues" evidence="1">
    <location>
        <begin position="272"/>
        <end position="288"/>
    </location>
</feature>
<comment type="caution">
    <text evidence="2">The sequence shown here is derived from an EMBL/GenBank/DDBJ whole genome shotgun (WGS) entry which is preliminary data.</text>
</comment>
<dbReference type="Proteomes" id="UP001215598">
    <property type="component" value="Unassembled WGS sequence"/>
</dbReference>
<keyword evidence="3" id="KW-1185">Reference proteome</keyword>
<organism evidence="2 3">
    <name type="scientific">Mycena metata</name>
    <dbReference type="NCBI Taxonomy" id="1033252"/>
    <lineage>
        <taxon>Eukaryota</taxon>
        <taxon>Fungi</taxon>
        <taxon>Dikarya</taxon>
        <taxon>Basidiomycota</taxon>
        <taxon>Agaricomycotina</taxon>
        <taxon>Agaricomycetes</taxon>
        <taxon>Agaricomycetidae</taxon>
        <taxon>Agaricales</taxon>
        <taxon>Marasmiineae</taxon>
        <taxon>Mycenaceae</taxon>
        <taxon>Mycena</taxon>
    </lineage>
</organism>
<feature type="region of interest" description="Disordered" evidence="1">
    <location>
        <begin position="113"/>
        <end position="146"/>
    </location>
</feature>
<dbReference type="EMBL" id="JARKIB010000601">
    <property type="protein sequence ID" value="KAJ7697948.1"/>
    <property type="molecule type" value="Genomic_DNA"/>
</dbReference>
<dbReference type="AlphaFoldDB" id="A0AAD7DSF4"/>
<protein>
    <submittedName>
        <fullName evidence="2">Uncharacterized protein</fullName>
    </submittedName>
</protein>
<evidence type="ECO:0000256" key="1">
    <source>
        <dbReference type="SAM" id="MobiDB-lite"/>
    </source>
</evidence>
<gene>
    <name evidence="2" type="ORF">B0H16DRAFT_1749885</name>
</gene>
<feature type="compositionally biased region" description="Basic residues" evidence="1">
    <location>
        <begin position="260"/>
        <end position="271"/>
    </location>
</feature>
<accession>A0AAD7DSF4</accession>
<proteinExistence type="predicted"/>
<reference evidence="2" key="1">
    <citation type="submission" date="2023-03" db="EMBL/GenBank/DDBJ databases">
        <title>Massive genome expansion in bonnet fungi (Mycena s.s.) driven by repeated elements and novel gene families across ecological guilds.</title>
        <authorList>
            <consortium name="Lawrence Berkeley National Laboratory"/>
            <person name="Harder C.B."/>
            <person name="Miyauchi S."/>
            <person name="Viragh M."/>
            <person name="Kuo A."/>
            <person name="Thoen E."/>
            <person name="Andreopoulos B."/>
            <person name="Lu D."/>
            <person name="Skrede I."/>
            <person name="Drula E."/>
            <person name="Henrissat B."/>
            <person name="Morin E."/>
            <person name="Kohler A."/>
            <person name="Barry K."/>
            <person name="LaButti K."/>
            <person name="Morin E."/>
            <person name="Salamov A."/>
            <person name="Lipzen A."/>
            <person name="Mereny Z."/>
            <person name="Hegedus B."/>
            <person name="Baldrian P."/>
            <person name="Stursova M."/>
            <person name="Weitz H."/>
            <person name="Taylor A."/>
            <person name="Grigoriev I.V."/>
            <person name="Nagy L.G."/>
            <person name="Martin F."/>
            <person name="Kauserud H."/>
        </authorList>
    </citation>
    <scope>NUCLEOTIDE SEQUENCE</scope>
    <source>
        <strain evidence="2">CBHHK182m</strain>
    </source>
</reference>
<feature type="compositionally biased region" description="Acidic residues" evidence="1">
    <location>
        <begin position="129"/>
        <end position="146"/>
    </location>
</feature>
<feature type="compositionally biased region" description="Low complexity" evidence="1">
    <location>
        <begin position="54"/>
        <end position="79"/>
    </location>
</feature>